<evidence type="ECO:0000313" key="2">
    <source>
        <dbReference type="EMBL" id="SUA70171.1"/>
    </source>
</evidence>
<accession>A0A378Y0W1</accession>
<protein>
    <submittedName>
        <fullName evidence="2">Uncharacterized protein</fullName>
    </submittedName>
</protein>
<dbReference type="Proteomes" id="UP000254400">
    <property type="component" value="Unassembled WGS sequence"/>
</dbReference>
<dbReference type="GeneID" id="93346410"/>
<dbReference type="AlphaFoldDB" id="A0A378Y0W1"/>
<keyword evidence="1" id="KW-0472">Membrane</keyword>
<dbReference type="RefSeq" id="WP_019687564.1">
    <property type="nucleotide sequence ID" value="NZ_CP036496.1"/>
</dbReference>
<feature type="transmembrane region" description="Helical" evidence="1">
    <location>
        <begin position="12"/>
        <end position="33"/>
    </location>
</feature>
<sequence length="205" mass="24167">MNLTIDWGTLIVSVPVVAATCFGAIKFIGKAYLKQHFDQRLESFKTELLKDTEKYKSELEKEKNVHIKDLEFQAARSMKMFDMSSKDKYQAFITMWEQVRVFFNLYNSNRENPEECRIEAERIKESKKSISIHISEELAELFDSLYDISYNAIGAKRHYYRLRNADPNNATMDRAQENFESYLERVTTIYNNIEKLLRDELKGSL</sequence>
<evidence type="ECO:0000256" key="1">
    <source>
        <dbReference type="SAM" id="Phobius"/>
    </source>
</evidence>
<keyword evidence="1" id="KW-0812">Transmembrane</keyword>
<proteinExistence type="predicted"/>
<organism evidence="2 3">
    <name type="scientific">Paenibacillus polymyxa</name>
    <name type="common">Bacillus polymyxa</name>
    <dbReference type="NCBI Taxonomy" id="1406"/>
    <lineage>
        <taxon>Bacteria</taxon>
        <taxon>Bacillati</taxon>
        <taxon>Bacillota</taxon>
        <taxon>Bacilli</taxon>
        <taxon>Bacillales</taxon>
        <taxon>Paenibacillaceae</taxon>
        <taxon>Paenibacillus</taxon>
    </lineage>
</organism>
<reference evidence="2 3" key="1">
    <citation type="submission" date="2018-06" db="EMBL/GenBank/DDBJ databases">
        <authorList>
            <consortium name="Pathogen Informatics"/>
            <person name="Doyle S."/>
        </authorList>
    </citation>
    <scope>NUCLEOTIDE SEQUENCE [LARGE SCALE GENOMIC DNA]</scope>
    <source>
        <strain evidence="2 3">NCTC10343</strain>
    </source>
</reference>
<dbReference type="EMBL" id="UGSC01000001">
    <property type="protein sequence ID" value="SUA70171.1"/>
    <property type="molecule type" value="Genomic_DNA"/>
</dbReference>
<evidence type="ECO:0000313" key="3">
    <source>
        <dbReference type="Proteomes" id="UP000254400"/>
    </source>
</evidence>
<keyword evidence="1" id="KW-1133">Transmembrane helix</keyword>
<name>A0A378Y0W1_PAEPO</name>
<gene>
    <name evidence="2" type="ORF">NCTC10343_03041</name>
</gene>